<name>A0AAJ4TDQ3_AGRTU</name>
<dbReference type="EMBL" id="CP049220">
    <property type="protein sequence ID" value="QTG17278.1"/>
    <property type="molecule type" value="Genomic_DNA"/>
</dbReference>
<dbReference type="PROSITE" id="PS51078">
    <property type="entry name" value="ICLR_ED"/>
    <property type="match status" value="1"/>
</dbReference>
<dbReference type="SUPFAM" id="SSF55781">
    <property type="entry name" value="GAF domain-like"/>
    <property type="match status" value="1"/>
</dbReference>
<dbReference type="SMART" id="SM00346">
    <property type="entry name" value="HTH_ICLR"/>
    <property type="match status" value="1"/>
</dbReference>
<protein>
    <submittedName>
        <fullName evidence="6">IclR family transcriptional regulator</fullName>
    </submittedName>
</protein>
<dbReference type="InterPro" id="IPR036390">
    <property type="entry name" value="WH_DNA-bd_sf"/>
</dbReference>
<keyword evidence="6" id="KW-0614">Plasmid</keyword>
<dbReference type="InterPro" id="IPR036388">
    <property type="entry name" value="WH-like_DNA-bd_sf"/>
</dbReference>
<evidence type="ECO:0000256" key="2">
    <source>
        <dbReference type="ARBA" id="ARBA00023125"/>
    </source>
</evidence>
<dbReference type="PROSITE" id="PS51077">
    <property type="entry name" value="HTH_ICLR"/>
    <property type="match status" value="1"/>
</dbReference>
<dbReference type="GO" id="GO:0003677">
    <property type="term" value="F:DNA binding"/>
    <property type="evidence" value="ECO:0007669"/>
    <property type="project" value="UniProtKB-KW"/>
</dbReference>
<dbReference type="InterPro" id="IPR014757">
    <property type="entry name" value="Tscrpt_reg_IclR_C"/>
</dbReference>
<dbReference type="Pfam" id="PF09339">
    <property type="entry name" value="HTH_IclR"/>
    <property type="match status" value="1"/>
</dbReference>
<evidence type="ECO:0000259" key="4">
    <source>
        <dbReference type="PROSITE" id="PS51077"/>
    </source>
</evidence>
<dbReference type="Pfam" id="PF01614">
    <property type="entry name" value="IclR_C"/>
    <property type="match status" value="1"/>
</dbReference>
<dbReference type="Proteomes" id="UP000663946">
    <property type="component" value="Plasmid pTiQ15_94"/>
</dbReference>
<evidence type="ECO:0000313" key="7">
    <source>
        <dbReference type="Proteomes" id="UP000663946"/>
    </source>
</evidence>
<gene>
    <name evidence="6" type="ORF">G6M86_28630</name>
</gene>
<keyword evidence="2" id="KW-0238">DNA-binding</keyword>
<accession>A0AAJ4TDQ3</accession>
<evidence type="ECO:0000256" key="3">
    <source>
        <dbReference type="ARBA" id="ARBA00023163"/>
    </source>
</evidence>
<geneLocation type="plasmid" evidence="6 7">
    <name>pTiQ15_94</name>
</geneLocation>
<sequence>MENSDASQTSVGKAILLLKVISQSGAGGARLKEIAQGMDVSLPTVHRLLKTLVNEGLIEQSEKSYRLSHEFFCMAAKSRQMSSICDVARPSLLRIFAILKEAIILIERSRFDAICTDCIWGNHPIRTFYGGIGGRVPLGVGQGALAILAFQPEEEREQIIRFNMPRIAGEYPIDELDLRTMVNEIRETKAVAFDFNMNDGISGLAVPILDRTGIAVASLSVAAPSGKLSGPRQKTVIDLLHKEASLISEKLNPLGPLEEPVIWASSATSNVL</sequence>
<evidence type="ECO:0000256" key="1">
    <source>
        <dbReference type="ARBA" id="ARBA00023015"/>
    </source>
</evidence>
<reference evidence="6" key="1">
    <citation type="submission" date="2020-02" db="EMBL/GenBank/DDBJ databases">
        <title>Unexpected conservation and global transmission of agrobacterial virulence plasmids.</title>
        <authorList>
            <person name="Weisberg A.J."/>
            <person name="Davis E.W. II"/>
            <person name="Tabima J.R."/>
            <person name="Belcher M.S."/>
            <person name="Miller M."/>
            <person name="Kuo C.-H."/>
            <person name="Loper J.E."/>
            <person name="Grunwald N.J."/>
            <person name="Putnam M.L."/>
            <person name="Chang J.H."/>
        </authorList>
    </citation>
    <scope>NUCLEOTIDE SEQUENCE</scope>
    <source>
        <strain evidence="6">Q15/94</strain>
        <plasmid evidence="6">pTiQ15_94</plasmid>
    </source>
</reference>
<feature type="domain" description="IclR-ED" evidence="5">
    <location>
        <begin position="70"/>
        <end position="253"/>
    </location>
</feature>
<dbReference type="PANTHER" id="PTHR30136:SF39">
    <property type="entry name" value="TRANSCRIPTIONAL REGULATORY PROTEIN"/>
    <property type="match status" value="1"/>
</dbReference>
<dbReference type="AlphaFoldDB" id="A0AAJ4TDQ3"/>
<organism evidence="6 7">
    <name type="scientific">Agrobacterium tumefaciens</name>
    <dbReference type="NCBI Taxonomy" id="358"/>
    <lineage>
        <taxon>Bacteria</taxon>
        <taxon>Pseudomonadati</taxon>
        <taxon>Pseudomonadota</taxon>
        <taxon>Alphaproteobacteria</taxon>
        <taxon>Hyphomicrobiales</taxon>
        <taxon>Rhizobiaceae</taxon>
        <taxon>Rhizobium/Agrobacterium group</taxon>
        <taxon>Agrobacterium</taxon>
        <taxon>Agrobacterium tumefaciens complex</taxon>
    </lineage>
</organism>
<dbReference type="PANTHER" id="PTHR30136">
    <property type="entry name" value="HELIX-TURN-HELIX TRANSCRIPTIONAL REGULATOR, ICLR FAMILY"/>
    <property type="match status" value="1"/>
</dbReference>
<dbReference type="Gene3D" id="3.30.450.40">
    <property type="match status" value="1"/>
</dbReference>
<proteinExistence type="predicted"/>
<dbReference type="InterPro" id="IPR029016">
    <property type="entry name" value="GAF-like_dom_sf"/>
</dbReference>
<evidence type="ECO:0000313" key="6">
    <source>
        <dbReference type="EMBL" id="QTG17278.1"/>
    </source>
</evidence>
<dbReference type="SUPFAM" id="SSF46785">
    <property type="entry name" value="Winged helix' DNA-binding domain"/>
    <property type="match status" value="1"/>
</dbReference>
<dbReference type="InterPro" id="IPR005471">
    <property type="entry name" value="Tscrpt_reg_IclR_N"/>
</dbReference>
<keyword evidence="1" id="KW-0805">Transcription regulation</keyword>
<dbReference type="InterPro" id="IPR050707">
    <property type="entry name" value="HTH_MetabolicPath_Reg"/>
</dbReference>
<keyword evidence="3" id="KW-0804">Transcription</keyword>
<dbReference type="GO" id="GO:0045892">
    <property type="term" value="P:negative regulation of DNA-templated transcription"/>
    <property type="evidence" value="ECO:0007669"/>
    <property type="project" value="TreeGrafter"/>
</dbReference>
<dbReference type="GO" id="GO:0003700">
    <property type="term" value="F:DNA-binding transcription factor activity"/>
    <property type="evidence" value="ECO:0007669"/>
    <property type="project" value="TreeGrafter"/>
</dbReference>
<evidence type="ECO:0000259" key="5">
    <source>
        <dbReference type="PROSITE" id="PS51078"/>
    </source>
</evidence>
<dbReference type="Gene3D" id="1.10.10.10">
    <property type="entry name" value="Winged helix-like DNA-binding domain superfamily/Winged helix DNA-binding domain"/>
    <property type="match status" value="1"/>
</dbReference>
<feature type="domain" description="HTH iclR-type" evidence="4">
    <location>
        <begin position="8"/>
        <end position="69"/>
    </location>
</feature>